<dbReference type="GO" id="GO:0016491">
    <property type="term" value="F:oxidoreductase activity"/>
    <property type="evidence" value="ECO:0007669"/>
    <property type="project" value="UniProtKB-KW"/>
</dbReference>
<dbReference type="CDD" id="cd02062">
    <property type="entry name" value="Nitro_FMN_reductase"/>
    <property type="match status" value="1"/>
</dbReference>
<keyword evidence="2" id="KW-0560">Oxidoreductase</keyword>
<dbReference type="EMBL" id="SNXI01000002">
    <property type="protein sequence ID" value="TDP40228.1"/>
    <property type="molecule type" value="Genomic_DNA"/>
</dbReference>
<dbReference type="InterPro" id="IPR029479">
    <property type="entry name" value="Nitroreductase"/>
</dbReference>
<dbReference type="InterPro" id="IPR000415">
    <property type="entry name" value="Nitroreductase-like"/>
</dbReference>
<dbReference type="Pfam" id="PF00881">
    <property type="entry name" value="Nitroreductase"/>
    <property type="match status" value="2"/>
</dbReference>
<sequence>MKQLIKRLIPSALLGTVKKQKEATATALTQLMGRSRWLAKLGYGVLSSLFSRENYVTAAGIRRHHQLDKEPTQQSHARLRRNTHRLEKGLTMQPRREVFGLAYLGQLVDDFRSQASKGNACQEELQWANSVLTEYFSFADESEPAIKRARARFLACGYVGNQQNYSPYERQTSLQSRVEFDEFKKLAMQRRSVRWFTDERVPRSLVERAMQAATLAPSACNRQPFNVYIIDEDDALKRAVKQPMGTAGWEHNIPMLAVFVGDFSCFEAARDRHVPYIDASLAAMNFMLALETLGLASCPINWPDIEIRERRMAKLLKLDAWQRPIMCMAIGYAQEEGGIAFSQKKLPEQLIRYVE</sequence>
<feature type="domain" description="Nitroreductase" evidence="3">
    <location>
        <begin position="188"/>
        <end position="247"/>
    </location>
</feature>
<dbReference type="PANTHER" id="PTHR43673:SF10">
    <property type="entry name" value="NADH DEHYDROGENASE_NAD(P)H NITROREDUCTASE XCC3605-RELATED"/>
    <property type="match status" value="1"/>
</dbReference>
<dbReference type="AlphaFoldDB" id="A0A4R6PQG8"/>
<evidence type="ECO:0000256" key="2">
    <source>
        <dbReference type="ARBA" id="ARBA00023002"/>
    </source>
</evidence>
<gene>
    <name evidence="4" type="ORF">DEU29_102128</name>
</gene>
<dbReference type="OrthoDB" id="9802510at2"/>
<proteinExistence type="inferred from homology"/>
<evidence type="ECO:0000259" key="3">
    <source>
        <dbReference type="Pfam" id="PF00881"/>
    </source>
</evidence>
<keyword evidence="5" id="KW-1185">Reference proteome</keyword>
<dbReference type="Proteomes" id="UP000295531">
    <property type="component" value="Unassembled WGS sequence"/>
</dbReference>
<evidence type="ECO:0000256" key="1">
    <source>
        <dbReference type="ARBA" id="ARBA00007118"/>
    </source>
</evidence>
<dbReference type="SUPFAM" id="SSF55469">
    <property type="entry name" value="FMN-dependent nitroreductase-like"/>
    <property type="match status" value="1"/>
</dbReference>
<dbReference type="RefSeq" id="WP_133538690.1">
    <property type="nucleotide sequence ID" value="NZ_SNXI01000002.1"/>
</dbReference>
<dbReference type="PANTHER" id="PTHR43673">
    <property type="entry name" value="NAD(P)H NITROREDUCTASE YDGI-RELATED"/>
    <property type="match status" value="1"/>
</dbReference>
<reference evidence="4 5" key="1">
    <citation type="submission" date="2019-03" db="EMBL/GenBank/DDBJ databases">
        <title>Freshwater and sediment microbial communities from various areas in North America, analyzing microbe dynamics in response to fracking.</title>
        <authorList>
            <person name="Lamendella R."/>
        </authorList>
    </citation>
    <scope>NUCLEOTIDE SEQUENCE [LARGE SCALE GENOMIC DNA]</scope>
    <source>
        <strain evidence="4 5">18_TX</strain>
    </source>
</reference>
<dbReference type="Gene3D" id="3.40.109.10">
    <property type="entry name" value="NADH Oxidase"/>
    <property type="match status" value="1"/>
</dbReference>
<protein>
    <submittedName>
        <fullName evidence="4">Nitroreductase</fullName>
    </submittedName>
</protein>
<accession>A0A4R6PQG8</accession>
<evidence type="ECO:0000313" key="5">
    <source>
        <dbReference type="Proteomes" id="UP000295531"/>
    </source>
</evidence>
<organism evidence="4 5">
    <name type="scientific">Idiomarina aquatica</name>
    <dbReference type="NCBI Taxonomy" id="1327752"/>
    <lineage>
        <taxon>Bacteria</taxon>
        <taxon>Pseudomonadati</taxon>
        <taxon>Pseudomonadota</taxon>
        <taxon>Gammaproteobacteria</taxon>
        <taxon>Alteromonadales</taxon>
        <taxon>Idiomarinaceae</taxon>
        <taxon>Idiomarina</taxon>
    </lineage>
</organism>
<evidence type="ECO:0000313" key="4">
    <source>
        <dbReference type="EMBL" id="TDP40228.1"/>
    </source>
</evidence>
<name>A0A4R6PQG8_9GAMM</name>
<feature type="domain" description="Nitroreductase" evidence="3">
    <location>
        <begin position="253"/>
        <end position="332"/>
    </location>
</feature>
<comment type="caution">
    <text evidence="4">The sequence shown here is derived from an EMBL/GenBank/DDBJ whole genome shotgun (WGS) entry which is preliminary data.</text>
</comment>
<comment type="similarity">
    <text evidence="1">Belongs to the nitroreductase family.</text>
</comment>